<feature type="region of interest" description="Disordered" evidence="1">
    <location>
        <begin position="1"/>
        <end position="31"/>
    </location>
</feature>
<keyword evidence="3" id="KW-1185">Reference proteome</keyword>
<reference evidence="2" key="1">
    <citation type="journal article" date="2020" name="Nat. Commun.">
        <title>Large-scale genome sequencing of mycorrhizal fungi provides insights into the early evolution of symbiotic traits.</title>
        <authorList>
            <person name="Miyauchi S."/>
            <person name="Kiss E."/>
            <person name="Kuo A."/>
            <person name="Drula E."/>
            <person name="Kohler A."/>
            <person name="Sanchez-Garcia M."/>
            <person name="Morin E."/>
            <person name="Andreopoulos B."/>
            <person name="Barry K.W."/>
            <person name="Bonito G."/>
            <person name="Buee M."/>
            <person name="Carver A."/>
            <person name="Chen C."/>
            <person name="Cichocki N."/>
            <person name="Clum A."/>
            <person name="Culley D."/>
            <person name="Crous P.W."/>
            <person name="Fauchery L."/>
            <person name="Girlanda M."/>
            <person name="Hayes R.D."/>
            <person name="Keri Z."/>
            <person name="LaButti K."/>
            <person name="Lipzen A."/>
            <person name="Lombard V."/>
            <person name="Magnuson J."/>
            <person name="Maillard F."/>
            <person name="Murat C."/>
            <person name="Nolan M."/>
            <person name="Ohm R.A."/>
            <person name="Pangilinan J."/>
            <person name="Pereira M.F."/>
            <person name="Perotto S."/>
            <person name="Peter M."/>
            <person name="Pfister S."/>
            <person name="Riley R."/>
            <person name="Sitrit Y."/>
            <person name="Stielow J.B."/>
            <person name="Szollosi G."/>
            <person name="Zifcakova L."/>
            <person name="Stursova M."/>
            <person name="Spatafora J.W."/>
            <person name="Tedersoo L."/>
            <person name="Vaario L.M."/>
            <person name="Yamada A."/>
            <person name="Yan M."/>
            <person name="Wang P."/>
            <person name="Xu J."/>
            <person name="Bruns T."/>
            <person name="Baldrian P."/>
            <person name="Vilgalys R."/>
            <person name="Dunand C."/>
            <person name="Henrissat B."/>
            <person name="Grigoriev I.V."/>
            <person name="Hibbett D."/>
            <person name="Nagy L.G."/>
            <person name="Martin F.M."/>
        </authorList>
    </citation>
    <scope>NUCLEOTIDE SEQUENCE</scope>
    <source>
        <strain evidence="2">UH-Tt-Lm1</strain>
    </source>
</reference>
<dbReference type="EMBL" id="WIUZ02000022">
    <property type="protein sequence ID" value="KAF9778675.1"/>
    <property type="molecule type" value="Genomic_DNA"/>
</dbReference>
<comment type="caution">
    <text evidence="2">The sequence shown here is derived from an EMBL/GenBank/DDBJ whole genome shotgun (WGS) entry which is preliminary data.</text>
</comment>
<evidence type="ECO:0000313" key="3">
    <source>
        <dbReference type="Proteomes" id="UP000736335"/>
    </source>
</evidence>
<name>A0A9P6H5T4_9AGAM</name>
<gene>
    <name evidence="2" type="ORF">BJ322DRAFT_1114017</name>
</gene>
<reference evidence="2" key="2">
    <citation type="submission" date="2020-11" db="EMBL/GenBank/DDBJ databases">
        <authorList>
            <consortium name="DOE Joint Genome Institute"/>
            <person name="Kuo A."/>
            <person name="Miyauchi S."/>
            <person name="Kiss E."/>
            <person name="Drula E."/>
            <person name="Kohler A."/>
            <person name="Sanchez-Garcia M."/>
            <person name="Andreopoulos B."/>
            <person name="Barry K.W."/>
            <person name="Bonito G."/>
            <person name="Buee M."/>
            <person name="Carver A."/>
            <person name="Chen C."/>
            <person name="Cichocki N."/>
            <person name="Clum A."/>
            <person name="Culley D."/>
            <person name="Crous P.W."/>
            <person name="Fauchery L."/>
            <person name="Girlanda M."/>
            <person name="Hayes R."/>
            <person name="Keri Z."/>
            <person name="Labutti K."/>
            <person name="Lipzen A."/>
            <person name="Lombard V."/>
            <person name="Magnuson J."/>
            <person name="Maillard F."/>
            <person name="Morin E."/>
            <person name="Murat C."/>
            <person name="Nolan M."/>
            <person name="Ohm R."/>
            <person name="Pangilinan J."/>
            <person name="Pereira M."/>
            <person name="Perotto S."/>
            <person name="Peter M."/>
            <person name="Riley R."/>
            <person name="Sitrit Y."/>
            <person name="Stielow B."/>
            <person name="Szollosi G."/>
            <person name="Zifcakova L."/>
            <person name="Stursova M."/>
            <person name="Spatafora J.W."/>
            <person name="Tedersoo L."/>
            <person name="Vaario L.-M."/>
            <person name="Yamada A."/>
            <person name="Yan M."/>
            <person name="Wang P."/>
            <person name="Xu J."/>
            <person name="Bruns T."/>
            <person name="Baldrian P."/>
            <person name="Vilgalys R."/>
            <person name="Henrissat B."/>
            <person name="Grigoriev I.V."/>
            <person name="Hibbett D."/>
            <person name="Nagy L.G."/>
            <person name="Martin F.M."/>
        </authorList>
    </citation>
    <scope>NUCLEOTIDE SEQUENCE</scope>
    <source>
        <strain evidence="2">UH-Tt-Lm1</strain>
    </source>
</reference>
<feature type="region of interest" description="Disordered" evidence="1">
    <location>
        <begin position="298"/>
        <end position="323"/>
    </location>
</feature>
<dbReference type="AlphaFoldDB" id="A0A9P6H5T4"/>
<sequence>MPPRPRPKPKVRSGNNSQPLKEIPPSQDEEDSIFIKSGNLTTAHWKQMNQIPSAHESYGDYDSGNNEDQCNPVKKPGGKNLIPKKVKSQSNDGGTQALYIDDSDNELVPSVPSMNPNRPRSRSRSITPPPELAPEQKMKARDLVRQALGLSDRRSVSPQPSCLDRHKVDDTEALDPELASIVLRSTKAGSSLPFRMGEDDHPHEVIINVQWRYHPSEGSQKPPRWTFRASRSENLRHVFKTVANAMGVLPDDIVLALKGNRVYSSVSPAALGIWSDGEFDACLGGTYEHLKDSRLRVPSGSRATVDESEESGEGSSDTGSIGDVADDTFKLTLRSVKSPKGVVLTVRPQTKCGSIVKAYLRKVGLANEYLEYGTSTRVRNRGRRSVIIASGPRLVIDGDKLDNEVEIREADVEDGDIIEVMGL</sequence>
<evidence type="ECO:0000313" key="2">
    <source>
        <dbReference type="EMBL" id="KAF9778675.1"/>
    </source>
</evidence>
<feature type="compositionally biased region" description="Low complexity" evidence="1">
    <location>
        <begin position="313"/>
        <end position="323"/>
    </location>
</feature>
<accession>A0A9P6H5T4</accession>
<dbReference type="Proteomes" id="UP000736335">
    <property type="component" value="Unassembled WGS sequence"/>
</dbReference>
<proteinExistence type="predicted"/>
<protein>
    <recommendedName>
        <fullName evidence="4">Rad60/SUMO-like domain-containing protein</fullName>
    </recommendedName>
</protein>
<evidence type="ECO:0000256" key="1">
    <source>
        <dbReference type="SAM" id="MobiDB-lite"/>
    </source>
</evidence>
<evidence type="ECO:0008006" key="4">
    <source>
        <dbReference type="Google" id="ProtNLM"/>
    </source>
</evidence>
<feature type="compositionally biased region" description="Low complexity" evidence="1">
    <location>
        <begin position="109"/>
        <end position="118"/>
    </location>
</feature>
<organism evidence="2 3">
    <name type="scientific">Thelephora terrestris</name>
    <dbReference type="NCBI Taxonomy" id="56493"/>
    <lineage>
        <taxon>Eukaryota</taxon>
        <taxon>Fungi</taxon>
        <taxon>Dikarya</taxon>
        <taxon>Basidiomycota</taxon>
        <taxon>Agaricomycotina</taxon>
        <taxon>Agaricomycetes</taxon>
        <taxon>Thelephorales</taxon>
        <taxon>Thelephoraceae</taxon>
        <taxon>Thelephora</taxon>
    </lineage>
</organism>
<feature type="region of interest" description="Disordered" evidence="1">
    <location>
        <begin position="54"/>
        <end position="136"/>
    </location>
</feature>
<dbReference type="Gene3D" id="3.10.20.90">
    <property type="entry name" value="Phosphatidylinositol 3-kinase Catalytic Subunit, Chain A, domain 1"/>
    <property type="match status" value="2"/>
</dbReference>
<feature type="compositionally biased region" description="Basic residues" evidence="1">
    <location>
        <begin position="1"/>
        <end position="11"/>
    </location>
</feature>
<dbReference type="OrthoDB" id="3365399at2759"/>